<evidence type="ECO:0000313" key="2">
    <source>
        <dbReference type="WBParaSite" id="maker-unitig_29762-snap-gene-0.2-mRNA-1"/>
    </source>
</evidence>
<reference evidence="2" key="1">
    <citation type="submission" date="2016-11" db="UniProtKB">
        <authorList>
            <consortium name="WormBaseParasite"/>
        </authorList>
    </citation>
    <scope>IDENTIFICATION</scope>
</reference>
<protein>
    <submittedName>
        <fullName evidence="2">Ketoacyl_synth_N domain-containing protein</fullName>
    </submittedName>
</protein>
<sequence length="105" mass="11069">ESRAHVTHAAGRVQHGLLDSAAFVFDSTPWTPKPNGQRQVTSAGGCASTIAGRFALHPKRSLACSGQGYMDSNSLSGSRADCLFDADRAEKFGDQKLMTVGGQSE</sequence>
<dbReference type="AlphaFoldDB" id="A0A1I8FCW7"/>
<organism evidence="1 2">
    <name type="scientific">Macrostomum lignano</name>
    <dbReference type="NCBI Taxonomy" id="282301"/>
    <lineage>
        <taxon>Eukaryota</taxon>
        <taxon>Metazoa</taxon>
        <taxon>Spiralia</taxon>
        <taxon>Lophotrochozoa</taxon>
        <taxon>Platyhelminthes</taxon>
        <taxon>Rhabditophora</taxon>
        <taxon>Macrostomorpha</taxon>
        <taxon>Macrostomida</taxon>
        <taxon>Macrostomidae</taxon>
        <taxon>Macrostomum</taxon>
    </lineage>
</organism>
<proteinExistence type="predicted"/>
<keyword evidence="1" id="KW-1185">Reference proteome</keyword>
<accession>A0A1I8FCW7</accession>
<name>A0A1I8FCW7_9PLAT</name>
<dbReference type="Proteomes" id="UP000095280">
    <property type="component" value="Unplaced"/>
</dbReference>
<evidence type="ECO:0000313" key="1">
    <source>
        <dbReference type="Proteomes" id="UP000095280"/>
    </source>
</evidence>
<dbReference type="WBParaSite" id="maker-unitig_29762-snap-gene-0.2-mRNA-1">
    <property type="protein sequence ID" value="maker-unitig_29762-snap-gene-0.2-mRNA-1"/>
    <property type="gene ID" value="maker-unitig_29762-snap-gene-0.2"/>
</dbReference>